<dbReference type="AlphaFoldDB" id="A0A8J3A4A6"/>
<accession>A0A8J3A4A6</accession>
<dbReference type="PROSITE" id="PS50110">
    <property type="entry name" value="RESPONSE_REGULATORY"/>
    <property type="match status" value="1"/>
</dbReference>
<dbReference type="Proteomes" id="UP000621856">
    <property type="component" value="Unassembled WGS sequence"/>
</dbReference>
<reference evidence="4" key="2">
    <citation type="submission" date="2020-09" db="EMBL/GenBank/DDBJ databases">
        <authorList>
            <person name="Sun Q."/>
            <person name="Zhou Y."/>
        </authorList>
    </citation>
    <scope>NUCLEOTIDE SEQUENCE</scope>
    <source>
        <strain evidence="4">CGMCC 1.14984</strain>
    </source>
</reference>
<dbReference type="Gene3D" id="3.40.50.2300">
    <property type="match status" value="1"/>
</dbReference>
<evidence type="ECO:0000313" key="5">
    <source>
        <dbReference type="Proteomes" id="UP000621856"/>
    </source>
</evidence>
<feature type="modified residue" description="4-aspartylphosphate" evidence="2">
    <location>
        <position position="186"/>
    </location>
</feature>
<dbReference type="PANTHER" id="PTHR44591">
    <property type="entry name" value="STRESS RESPONSE REGULATOR PROTEIN 1"/>
    <property type="match status" value="1"/>
</dbReference>
<name>A0A8J3A4A6_9PROT</name>
<dbReference type="InterPro" id="IPR011006">
    <property type="entry name" value="CheY-like_superfamily"/>
</dbReference>
<evidence type="ECO:0000256" key="2">
    <source>
        <dbReference type="PROSITE-ProRule" id="PRU00169"/>
    </source>
</evidence>
<comment type="caution">
    <text evidence="4">The sequence shown here is derived from an EMBL/GenBank/DDBJ whole genome shotgun (WGS) entry which is preliminary data.</text>
</comment>
<protein>
    <submittedName>
        <fullName evidence="4">Two-component response regulator</fullName>
    </submittedName>
</protein>
<proteinExistence type="predicted"/>
<dbReference type="EMBL" id="BMGZ01000002">
    <property type="protein sequence ID" value="GGH97762.1"/>
    <property type="molecule type" value="Genomic_DNA"/>
</dbReference>
<evidence type="ECO:0000259" key="3">
    <source>
        <dbReference type="PROSITE" id="PS50110"/>
    </source>
</evidence>
<dbReference type="GO" id="GO:0000160">
    <property type="term" value="P:phosphorelay signal transduction system"/>
    <property type="evidence" value="ECO:0007669"/>
    <property type="project" value="InterPro"/>
</dbReference>
<dbReference type="Pfam" id="PF00072">
    <property type="entry name" value="Response_reg"/>
    <property type="match status" value="1"/>
</dbReference>
<dbReference type="InterPro" id="IPR001789">
    <property type="entry name" value="Sig_transdc_resp-reg_receiver"/>
</dbReference>
<dbReference type="Gene3D" id="1.20.140.160">
    <property type="match status" value="1"/>
</dbReference>
<dbReference type="SUPFAM" id="SSF52172">
    <property type="entry name" value="CheY-like"/>
    <property type="match status" value="1"/>
</dbReference>
<evidence type="ECO:0000313" key="4">
    <source>
        <dbReference type="EMBL" id="GGH97762.1"/>
    </source>
</evidence>
<evidence type="ECO:0000256" key="1">
    <source>
        <dbReference type="ARBA" id="ARBA00022553"/>
    </source>
</evidence>
<organism evidence="4 5">
    <name type="scientific">Aquisalinus luteolus</name>
    <dbReference type="NCBI Taxonomy" id="1566827"/>
    <lineage>
        <taxon>Bacteria</taxon>
        <taxon>Pseudomonadati</taxon>
        <taxon>Pseudomonadota</taxon>
        <taxon>Alphaproteobacteria</taxon>
        <taxon>Parvularculales</taxon>
        <taxon>Parvularculaceae</taxon>
        <taxon>Aquisalinus</taxon>
    </lineage>
</organism>
<reference evidence="4" key="1">
    <citation type="journal article" date="2014" name="Int. J. Syst. Evol. Microbiol.">
        <title>Complete genome sequence of Corynebacterium casei LMG S-19264T (=DSM 44701T), isolated from a smear-ripened cheese.</title>
        <authorList>
            <consortium name="US DOE Joint Genome Institute (JGI-PGF)"/>
            <person name="Walter F."/>
            <person name="Albersmeier A."/>
            <person name="Kalinowski J."/>
            <person name="Ruckert C."/>
        </authorList>
    </citation>
    <scope>NUCLEOTIDE SEQUENCE</scope>
    <source>
        <strain evidence="4">CGMCC 1.14984</strain>
    </source>
</reference>
<keyword evidence="1 2" id="KW-0597">Phosphoprotein</keyword>
<dbReference type="PANTHER" id="PTHR44591:SF3">
    <property type="entry name" value="RESPONSE REGULATORY DOMAIN-CONTAINING PROTEIN"/>
    <property type="match status" value="1"/>
</dbReference>
<dbReference type="SMART" id="SM00448">
    <property type="entry name" value="REC"/>
    <property type="match status" value="1"/>
</dbReference>
<feature type="domain" description="Response regulatory" evidence="3">
    <location>
        <begin position="136"/>
        <end position="249"/>
    </location>
</feature>
<dbReference type="InterPro" id="IPR050595">
    <property type="entry name" value="Bact_response_regulator"/>
</dbReference>
<gene>
    <name evidence="4" type="ORF">GCM10011355_19760</name>
</gene>
<sequence>MTMMSHASHIATVRQFARAIFADRLIGDELTRLALAKVNIDPKSSTESLPDLLHAFLHTWRMASSGRRSEESLFSDEALLAALPEPPGNERLMLLLVDVMNFTPETAAQIIAVKGQDPLSILQKGRQVISLPRSAKAIIIEDEPLIAADLRDIMTSIGVEVCGEANTADKAISMSQQKKPNIILADYNLIGMKTGADAVMEIQESLNCPVVFITGYPEQVLTGEDVEPDFVIAKPYRIESVKAAVAHCLDVERAQIMH</sequence>